<keyword evidence="2" id="KW-1185">Reference proteome</keyword>
<dbReference type="Gene3D" id="3.40.50.2300">
    <property type="match status" value="2"/>
</dbReference>
<accession>A0A9X2MFU2</accession>
<name>A0A9X2MFU2_9FIRM</name>
<organism evidence="1 2">
    <name type="scientific">Anaerosalibacter massiliensis</name>
    <dbReference type="NCBI Taxonomy" id="1347392"/>
    <lineage>
        <taxon>Bacteria</taxon>
        <taxon>Bacillati</taxon>
        <taxon>Bacillota</taxon>
        <taxon>Tissierellia</taxon>
        <taxon>Tissierellales</taxon>
        <taxon>Sporanaerobacteraceae</taxon>
        <taxon>Anaerosalibacter</taxon>
    </lineage>
</organism>
<dbReference type="InterPro" id="IPR028082">
    <property type="entry name" value="Peripla_BP_I"/>
</dbReference>
<proteinExistence type="predicted"/>
<dbReference type="EMBL" id="JANJZL010000001">
    <property type="protein sequence ID" value="MCR2042879.1"/>
    <property type="molecule type" value="Genomic_DNA"/>
</dbReference>
<comment type="caution">
    <text evidence="1">The sequence shown here is derived from an EMBL/GenBank/DDBJ whole genome shotgun (WGS) entry which is preliminary data.</text>
</comment>
<evidence type="ECO:0000313" key="2">
    <source>
        <dbReference type="Proteomes" id="UP001142078"/>
    </source>
</evidence>
<dbReference type="PROSITE" id="PS51257">
    <property type="entry name" value="PROKAR_LIPOPROTEIN"/>
    <property type="match status" value="1"/>
</dbReference>
<dbReference type="Proteomes" id="UP001142078">
    <property type="component" value="Unassembled WGS sequence"/>
</dbReference>
<protein>
    <submittedName>
        <fullName evidence="1">ABC transporter substrate-binding protein</fullName>
    </submittedName>
</protein>
<dbReference type="Pfam" id="PF04392">
    <property type="entry name" value="ABC_sub_bind"/>
    <property type="match status" value="1"/>
</dbReference>
<sequence>MKKYKLSSILVLIILASTIIFTGCNVNSKKDNNTSGNEVFKIGISQLSEHPALDEVREGFEDELKNLGVNVEINYQNSQGDIANTVSIAQIFSKNKMDLIFAIATPAAQSAKQVTRNIPILFSAVTDPVKSEIIEDWENINENVTGTSDMAPTASQLKMFKEIDPNIKTIGILYNTSETNSEIQIEEVNKLASSEDLKVVTIGVSNVNELPQALNSIMKKADALYLLTDNMVASSIELISKTAIENKMITVSAEETQVRGGALITNGISYYELGKQTGQMAKKILVDKKDISEIPVEVSEKTITKINRNTLDKLGLNPNLPVFKKAVEVENKK</sequence>
<dbReference type="AlphaFoldDB" id="A0A9X2MFU2"/>
<dbReference type="PANTHER" id="PTHR35271">
    <property type="entry name" value="ABC TRANSPORTER, SUBSTRATE-BINDING LIPOPROTEIN-RELATED"/>
    <property type="match status" value="1"/>
</dbReference>
<evidence type="ECO:0000313" key="1">
    <source>
        <dbReference type="EMBL" id="MCR2042879.1"/>
    </source>
</evidence>
<dbReference type="PANTHER" id="PTHR35271:SF1">
    <property type="entry name" value="ABC TRANSPORTER, SUBSTRATE-BINDING LIPOPROTEIN"/>
    <property type="match status" value="1"/>
</dbReference>
<dbReference type="SUPFAM" id="SSF53822">
    <property type="entry name" value="Periplasmic binding protein-like I"/>
    <property type="match status" value="1"/>
</dbReference>
<dbReference type="InterPro" id="IPR007487">
    <property type="entry name" value="ABC_transpt-TYRBP-like"/>
</dbReference>
<dbReference type="OrthoDB" id="9776955at2"/>
<reference evidence="1" key="1">
    <citation type="submission" date="2022-07" db="EMBL/GenBank/DDBJ databases">
        <title>Enhanced cultured diversity of the mouse gut microbiota enables custom-made synthetic communities.</title>
        <authorList>
            <person name="Afrizal A."/>
        </authorList>
    </citation>
    <scope>NUCLEOTIDE SEQUENCE</scope>
    <source>
        <strain evidence="1">DSM 29482</strain>
    </source>
</reference>
<dbReference type="CDD" id="cd06325">
    <property type="entry name" value="PBP1_ABC_unchar_transporter"/>
    <property type="match status" value="1"/>
</dbReference>
<dbReference type="RefSeq" id="WP_042681512.1">
    <property type="nucleotide sequence ID" value="NZ_CABKTM010000043.1"/>
</dbReference>
<gene>
    <name evidence="1" type="ORF">NSA23_01985</name>
</gene>